<keyword evidence="9 11" id="KW-0472">Membrane</keyword>
<feature type="transmembrane region" description="Helical" evidence="11">
    <location>
        <begin position="20"/>
        <end position="40"/>
    </location>
</feature>
<feature type="transmembrane region" description="Helical" evidence="11">
    <location>
        <begin position="139"/>
        <end position="157"/>
    </location>
</feature>
<dbReference type="OMA" id="IIWMIRF"/>
<evidence type="ECO:0000313" key="13">
    <source>
        <dbReference type="Proteomes" id="UP000000226"/>
    </source>
</evidence>
<evidence type="ECO:0000313" key="12">
    <source>
        <dbReference type="EMBL" id="ESW06128.1"/>
    </source>
</evidence>
<evidence type="ECO:0000256" key="2">
    <source>
        <dbReference type="ARBA" id="ARBA00010120"/>
    </source>
</evidence>
<evidence type="ECO:0000256" key="11">
    <source>
        <dbReference type="SAM" id="Phobius"/>
    </source>
</evidence>
<feature type="transmembrane region" description="Helical" evidence="11">
    <location>
        <begin position="236"/>
        <end position="258"/>
    </location>
</feature>
<dbReference type="SMR" id="V7AMP9"/>
<name>V7AMP9_PHAVU</name>
<gene>
    <name evidence="12" type="ORF">PHAVU_010G022100g</name>
</gene>
<keyword evidence="4 11" id="KW-0812">Transmembrane</keyword>
<dbReference type="GO" id="GO:0015031">
    <property type="term" value="P:protein transport"/>
    <property type="evidence" value="ECO:0007669"/>
    <property type="project" value="UniProtKB-KW"/>
</dbReference>
<dbReference type="eggNOG" id="KOG3106">
    <property type="taxonomic scope" value="Eukaryota"/>
</dbReference>
<keyword evidence="3" id="KW-0813">Transport</keyword>
<accession>V7AMP9</accession>
<dbReference type="GO" id="GO:0016192">
    <property type="term" value="P:vesicle-mediated transport"/>
    <property type="evidence" value="ECO:0007669"/>
    <property type="project" value="UniProtKB-KW"/>
</dbReference>
<feature type="transmembrane region" description="Helical" evidence="11">
    <location>
        <begin position="195"/>
        <end position="216"/>
    </location>
</feature>
<keyword evidence="13" id="KW-1185">Reference proteome</keyword>
<reference evidence="13" key="1">
    <citation type="journal article" date="2014" name="Nat. Genet.">
        <title>A reference genome for common bean and genome-wide analysis of dual domestications.</title>
        <authorList>
            <person name="Schmutz J."/>
            <person name="McClean P.E."/>
            <person name="Mamidi S."/>
            <person name="Wu G.A."/>
            <person name="Cannon S.B."/>
            <person name="Grimwood J."/>
            <person name="Jenkins J."/>
            <person name="Shu S."/>
            <person name="Song Q."/>
            <person name="Chavarro C."/>
            <person name="Torres-Torres M."/>
            <person name="Geffroy V."/>
            <person name="Moghaddam S.M."/>
            <person name="Gao D."/>
            <person name="Abernathy B."/>
            <person name="Barry K."/>
            <person name="Blair M."/>
            <person name="Brick M.A."/>
            <person name="Chovatia M."/>
            <person name="Gepts P."/>
            <person name="Goodstein D.M."/>
            <person name="Gonzales M."/>
            <person name="Hellsten U."/>
            <person name="Hyten D.L."/>
            <person name="Jia G."/>
            <person name="Kelly J.D."/>
            <person name="Kudrna D."/>
            <person name="Lee R."/>
            <person name="Richard M.M."/>
            <person name="Miklas P.N."/>
            <person name="Osorno J.M."/>
            <person name="Rodrigues J."/>
            <person name="Thareau V."/>
            <person name="Urrea C.A."/>
            <person name="Wang M."/>
            <person name="Yu Y."/>
            <person name="Zhang M."/>
            <person name="Wing R.A."/>
            <person name="Cregan P.B."/>
            <person name="Rokhsar D.S."/>
            <person name="Jackson S.A."/>
        </authorList>
    </citation>
    <scope>NUCLEOTIDE SEQUENCE [LARGE SCALE GENOMIC DNA]</scope>
    <source>
        <strain evidence="13">cv. G19833</strain>
    </source>
</reference>
<evidence type="ECO:0000256" key="5">
    <source>
        <dbReference type="ARBA" id="ARBA00022824"/>
    </source>
</evidence>
<evidence type="ECO:0000256" key="3">
    <source>
        <dbReference type="ARBA" id="ARBA00022448"/>
    </source>
</evidence>
<evidence type="ECO:0000256" key="4">
    <source>
        <dbReference type="ARBA" id="ARBA00022692"/>
    </source>
</evidence>
<feature type="transmembrane region" description="Helical" evidence="11">
    <location>
        <begin position="163"/>
        <end position="183"/>
    </location>
</feature>
<dbReference type="GO" id="GO:0046923">
    <property type="term" value="F:ER retention sequence binding"/>
    <property type="evidence" value="ECO:0007669"/>
    <property type="project" value="InterPro"/>
</dbReference>
<dbReference type="Gramene" id="ESW06128">
    <property type="protein sequence ID" value="ESW06128"/>
    <property type="gene ID" value="PHAVU_010G022100g"/>
</dbReference>
<keyword evidence="10" id="KW-0675">Receptor</keyword>
<evidence type="ECO:0000256" key="8">
    <source>
        <dbReference type="ARBA" id="ARBA00022989"/>
    </source>
</evidence>
<dbReference type="OrthoDB" id="7694678at2759"/>
<comment type="similarity">
    <text evidence="2">Belongs to the ERD2 family.</text>
</comment>
<feature type="transmembrane region" description="Helical" evidence="11">
    <location>
        <begin position="47"/>
        <end position="70"/>
    </location>
</feature>
<dbReference type="PANTHER" id="PTHR10585">
    <property type="entry name" value="ER LUMEN PROTEIN RETAINING RECEPTOR"/>
    <property type="match status" value="1"/>
</dbReference>
<dbReference type="Pfam" id="PF00810">
    <property type="entry name" value="ER_lumen_recept"/>
    <property type="match status" value="1"/>
</dbReference>
<keyword evidence="8 11" id="KW-1133">Transmembrane helix</keyword>
<keyword evidence="7" id="KW-0653">Protein transport</keyword>
<dbReference type="InterPro" id="IPR000133">
    <property type="entry name" value="ER_ret_rcpt"/>
</dbReference>
<sequence>MGAKSSNSASNVLLERLRKLPMKVKIFLGLLLAAIALVLFKSTIRRRFYFFLASEIINSVGIIALTYKLFALKTCSGLSLITQELTALFLAARLLSSKFTVDNIYSVIDLISLSATLVIIWMIRFKLKSSYIKELDNMKLYLVVVPSAILAILIHPLLAQGRIAGIVMAFSFYLEAVSVLPQLRFMQNAKMIETFTGFYVFALGVSRFMALLHWIIQIYETKGAFLFLAGSGYFWFLAAFVAEMVQSFILADFTYYYIKRCLNFVS</sequence>
<evidence type="ECO:0000256" key="6">
    <source>
        <dbReference type="ARBA" id="ARBA00022892"/>
    </source>
</evidence>
<comment type="subcellular location">
    <subcellularLocation>
        <location evidence="1">Endoplasmic reticulum membrane</location>
        <topology evidence="1">Multi-pass membrane protein</topology>
    </subcellularLocation>
</comment>
<keyword evidence="5" id="KW-0256">Endoplasmic reticulum</keyword>
<dbReference type="GO" id="GO:0005789">
    <property type="term" value="C:endoplasmic reticulum membrane"/>
    <property type="evidence" value="ECO:0007669"/>
    <property type="project" value="UniProtKB-SubCell"/>
</dbReference>
<evidence type="ECO:0000256" key="10">
    <source>
        <dbReference type="ARBA" id="ARBA00023170"/>
    </source>
</evidence>
<evidence type="ECO:0008006" key="14">
    <source>
        <dbReference type="Google" id="ProtNLM"/>
    </source>
</evidence>
<dbReference type="PRINTS" id="PR00660">
    <property type="entry name" value="ERLUMENR"/>
</dbReference>
<dbReference type="Proteomes" id="UP000000226">
    <property type="component" value="Chromosome 10"/>
</dbReference>
<dbReference type="EMBL" id="CM002297">
    <property type="protein sequence ID" value="ESW06128.1"/>
    <property type="molecule type" value="Genomic_DNA"/>
</dbReference>
<organism evidence="12 13">
    <name type="scientific">Phaseolus vulgaris</name>
    <name type="common">Kidney bean</name>
    <name type="synonym">French bean</name>
    <dbReference type="NCBI Taxonomy" id="3885"/>
    <lineage>
        <taxon>Eukaryota</taxon>
        <taxon>Viridiplantae</taxon>
        <taxon>Streptophyta</taxon>
        <taxon>Embryophyta</taxon>
        <taxon>Tracheophyta</taxon>
        <taxon>Spermatophyta</taxon>
        <taxon>Magnoliopsida</taxon>
        <taxon>eudicotyledons</taxon>
        <taxon>Gunneridae</taxon>
        <taxon>Pentapetalae</taxon>
        <taxon>rosids</taxon>
        <taxon>fabids</taxon>
        <taxon>Fabales</taxon>
        <taxon>Fabaceae</taxon>
        <taxon>Papilionoideae</taxon>
        <taxon>50 kb inversion clade</taxon>
        <taxon>NPAAA clade</taxon>
        <taxon>indigoferoid/millettioid clade</taxon>
        <taxon>Phaseoleae</taxon>
        <taxon>Phaseolus</taxon>
    </lineage>
</organism>
<dbReference type="STRING" id="3885.V7AMP9"/>
<dbReference type="GO" id="GO:0006621">
    <property type="term" value="P:protein retention in ER lumen"/>
    <property type="evidence" value="ECO:0007669"/>
    <property type="project" value="InterPro"/>
</dbReference>
<evidence type="ECO:0000256" key="7">
    <source>
        <dbReference type="ARBA" id="ARBA00022927"/>
    </source>
</evidence>
<proteinExistence type="inferred from homology"/>
<feature type="transmembrane region" description="Helical" evidence="11">
    <location>
        <begin position="104"/>
        <end position="127"/>
    </location>
</feature>
<protein>
    <recommendedName>
        <fullName evidence="14">ER lumen protein retaining receptor</fullName>
    </recommendedName>
</protein>
<dbReference type="AlphaFoldDB" id="V7AMP9"/>
<evidence type="ECO:0000256" key="1">
    <source>
        <dbReference type="ARBA" id="ARBA00004477"/>
    </source>
</evidence>
<evidence type="ECO:0000256" key="9">
    <source>
        <dbReference type="ARBA" id="ARBA00023136"/>
    </source>
</evidence>
<keyword evidence="6" id="KW-0931">ER-Golgi transport</keyword>